<dbReference type="STRING" id="400668.Mmwyl1_2501"/>
<dbReference type="GO" id="GO:0003755">
    <property type="term" value="F:peptidyl-prolyl cis-trans isomerase activity"/>
    <property type="evidence" value="ECO:0007669"/>
    <property type="project" value="UniProtKB-UniRule"/>
</dbReference>
<keyword evidence="7 9" id="KW-0413">Isomerase</keyword>
<dbReference type="GO" id="GO:0005737">
    <property type="term" value="C:cytoplasm"/>
    <property type="evidence" value="ECO:0007669"/>
    <property type="project" value="UniProtKB-SubCell"/>
</dbReference>
<dbReference type="PROSITE" id="PS50059">
    <property type="entry name" value="FKBP_PPIASE"/>
    <property type="match status" value="1"/>
</dbReference>
<sequence length="243" mass="28076">MKLKYIEPLLTKYRNDHQELYYDGKISIEDKRLDLAFREKEREIDLEERRTDKQILKSKAVEDEAKSFAKRQDAEEKALQFESSRRVELEKIVKLDEVIERHRSLDDFEAILNKEKERLVNEKNKYDLSVANADWYSVDKLVSKGDRVLIDFVGEIDGIPFDGGSTEGHLLVIGSNTMIPGFEDGFIGKKAGDETVIDLKFPDDYGAEDLKGKKVQFKVKIHKVESLMISINKLKLNSDISNF</sequence>
<gene>
    <name evidence="12" type="ordered locus">Mmwyl1_2501</name>
</gene>
<proteinExistence type="inferred from homology"/>
<dbReference type="EC" id="5.2.1.8" evidence="10"/>
<dbReference type="Pfam" id="PF00254">
    <property type="entry name" value="FKBP_C"/>
    <property type="match status" value="1"/>
</dbReference>
<dbReference type="SUPFAM" id="SSF54534">
    <property type="entry name" value="FKBP-like"/>
    <property type="match status" value="1"/>
</dbReference>
<comment type="subcellular location">
    <subcellularLocation>
        <location evidence="2">Cytoplasm</location>
    </subcellularLocation>
</comment>
<organism evidence="12">
    <name type="scientific">Marinomonas sp. (strain MWYL1)</name>
    <dbReference type="NCBI Taxonomy" id="400668"/>
    <lineage>
        <taxon>Bacteria</taxon>
        <taxon>Pseudomonadati</taxon>
        <taxon>Pseudomonadota</taxon>
        <taxon>Gammaproteobacteria</taxon>
        <taxon>Oceanospirillales</taxon>
        <taxon>Oceanospirillaceae</taxon>
        <taxon>Marinomonas</taxon>
    </lineage>
</organism>
<evidence type="ECO:0000256" key="4">
    <source>
        <dbReference type="ARBA" id="ARBA00022618"/>
    </source>
</evidence>
<feature type="domain" description="PPIase FKBP-type" evidence="11">
    <location>
        <begin position="145"/>
        <end position="237"/>
    </location>
</feature>
<evidence type="ECO:0000259" key="11">
    <source>
        <dbReference type="PROSITE" id="PS50059"/>
    </source>
</evidence>
<comment type="similarity">
    <text evidence="3">Belongs to the FKBP-type PPIase family. Tig subfamily.</text>
</comment>
<evidence type="ECO:0000256" key="10">
    <source>
        <dbReference type="RuleBase" id="RU003915"/>
    </source>
</evidence>
<dbReference type="InterPro" id="IPR046357">
    <property type="entry name" value="PPIase_dom_sf"/>
</dbReference>
<protein>
    <recommendedName>
        <fullName evidence="10">Peptidyl-prolyl cis-trans isomerase</fullName>
        <ecNumber evidence="10">5.2.1.8</ecNumber>
    </recommendedName>
</protein>
<dbReference type="HOGENOM" id="CLU_1141503_0_0_6"/>
<dbReference type="KEGG" id="mmw:Mmwyl1_2501"/>
<name>A6VY91_MARMS</name>
<keyword evidence="4" id="KW-0132">Cell division</keyword>
<evidence type="ECO:0000256" key="3">
    <source>
        <dbReference type="ARBA" id="ARBA00005464"/>
    </source>
</evidence>
<evidence type="ECO:0000256" key="2">
    <source>
        <dbReference type="ARBA" id="ARBA00004496"/>
    </source>
</evidence>
<dbReference type="EMBL" id="CP000749">
    <property type="protein sequence ID" value="ABR71420.1"/>
    <property type="molecule type" value="Genomic_DNA"/>
</dbReference>
<evidence type="ECO:0000256" key="9">
    <source>
        <dbReference type="PROSITE-ProRule" id="PRU00277"/>
    </source>
</evidence>
<evidence type="ECO:0000256" key="8">
    <source>
        <dbReference type="ARBA" id="ARBA00023306"/>
    </source>
</evidence>
<dbReference type="Gene3D" id="3.10.50.40">
    <property type="match status" value="1"/>
</dbReference>
<evidence type="ECO:0000256" key="6">
    <source>
        <dbReference type="ARBA" id="ARBA00023186"/>
    </source>
</evidence>
<evidence type="ECO:0000256" key="5">
    <source>
        <dbReference type="ARBA" id="ARBA00023110"/>
    </source>
</evidence>
<accession>A6VY91</accession>
<dbReference type="InterPro" id="IPR001179">
    <property type="entry name" value="PPIase_FKBP_dom"/>
</dbReference>
<keyword evidence="6" id="KW-0143">Chaperone</keyword>
<evidence type="ECO:0000256" key="7">
    <source>
        <dbReference type="ARBA" id="ARBA00023235"/>
    </source>
</evidence>
<dbReference type="AlphaFoldDB" id="A6VY91"/>
<dbReference type="eggNOG" id="COG0544">
    <property type="taxonomic scope" value="Bacteria"/>
</dbReference>
<dbReference type="GO" id="GO:0051301">
    <property type="term" value="P:cell division"/>
    <property type="evidence" value="ECO:0007669"/>
    <property type="project" value="UniProtKB-KW"/>
</dbReference>
<reference evidence="12" key="1">
    <citation type="submission" date="2007-06" db="EMBL/GenBank/DDBJ databases">
        <title>Complete sequence of Marinomonas sp. MWYL1.</title>
        <authorList>
            <consortium name="US DOE Joint Genome Institute"/>
            <person name="Copeland A."/>
            <person name="Lucas S."/>
            <person name="Lapidus A."/>
            <person name="Barry K."/>
            <person name="Glavina del Rio T."/>
            <person name="Dalin E."/>
            <person name="Tice H."/>
            <person name="Pitluck S."/>
            <person name="Kiss H."/>
            <person name="Brettin T."/>
            <person name="Bruce D."/>
            <person name="Detter J.C."/>
            <person name="Han C."/>
            <person name="Schmutz J."/>
            <person name="Larimer F."/>
            <person name="Land M."/>
            <person name="Hauser L."/>
            <person name="Kyrpides N."/>
            <person name="Kim E."/>
            <person name="Johnston A.W.B."/>
            <person name="Todd J.D."/>
            <person name="Rogers R."/>
            <person name="Wexler M."/>
            <person name="Bond P.L."/>
            <person name="Li Y."/>
            <person name="Richardson P."/>
        </authorList>
    </citation>
    <scope>NUCLEOTIDE SEQUENCE [LARGE SCALE GENOMIC DNA]</scope>
    <source>
        <strain evidence="12">MWYL1</strain>
    </source>
</reference>
<keyword evidence="8" id="KW-0131">Cell cycle</keyword>
<dbReference type="FunFam" id="3.10.50.40:FF:000001">
    <property type="entry name" value="Trigger factor"/>
    <property type="match status" value="1"/>
</dbReference>
<keyword evidence="5 9" id="KW-0697">Rotamase</keyword>
<evidence type="ECO:0000256" key="1">
    <source>
        <dbReference type="ARBA" id="ARBA00000971"/>
    </source>
</evidence>
<comment type="catalytic activity">
    <reaction evidence="1 9 10">
        <text>[protein]-peptidylproline (omega=180) = [protein]-peptidylproline (omega=0)</text>
        <dbReference type="Rhea" id="RHEA:16237"/>
        <dbReference type="Rhea" id="RHEA-COMP:10747"/>
        <dbReference type="Rhea" id="RHEA-COMP:10748"/>
        <dbReference type="ChEBI" id="CHEBI:83833"/>
        <dbReference type="ChEBI" id="CHEBI:83834"/>
        <dbReference type="EC" id="5.2.1.8"/>
    </reaction>
</comment>
<evidence type="ECO:0000313" key="12">
    <source>
        <dbReference type="EMBL" id="ABR71420.1"/>
    </source>
</evidence>